<dbReference type="PROSITE" id="PS50943">
    <property type="entry name" value="HTH_CROC1"/>
    <property type="match status" value="1"/>
</dbReference>
<evidence type="ECO:0000259" key="1">
    <source>
        <dbReference type="PROSITE" id="PS50943"/>
    </source>
</evidence>
<dbReference type="InterPro" id="IPR001387">
    <property type="entry name" value="Cro/C1-type_HTH"/>
</dbReference>
<keyword evidence="3" id="KW-1185">Reference proteome</keyword>
<evidence type="ECO:0000313" key="3">
    <source>
        <dbReference type="Proteomes" id="UP001596137"/>
    </source>
</evidence>
<dbReference type="Gene3D" id="1.10.260.40">
    <property type="entry name" value="lambda repressor-like DNA-binding domains"/>
    <property type="match status" value="1"/>
</dbReference>
<reference evidence="3" key="1">
    <citation type="journal article" date="2019" name="Int. J. Syst. Evol. Microbiol.">
        <title>The Global Catalogue of Microorganisms (GCM) 10K type strain sequencing project: providing services to taxonomists for standard genome sequencing and annotation.</title>
        <authorList>
            <consortium name="The Broad Institute Genomics Platform"/>
            <consortium name="The Broad Institute Genome Sequencing Center for Infectious Disease"/>
            <person name="Wu L."/>
            <person name="Ma J."/>
        </authorList>
    </citation>
    <scope>NUCLEOTIDE SEQUENCE [LARGE SCALE GENOMIC DNA]</scope>
    <source>
        <strain evidence="3">JCM 30346</strain>
    </source>
</reference>
<dbReference type="InterPro" id="IPR010982">
    <property type="entry name" value="Lambda_DNA-bd_dom_sf"/>
</dbReference>
<comment type="caution">
    <text evidence="2">The sequence shown here is derived from an EMBL/GenBank/DDBJ whole genome shotgun (WGS) entry which is preliminary data.</text>
</comment>
<dbReference type="EMBL" id="JBHSRF010000024">
    <property type="protein sequence ID" value="MFC6083062.1"/>
    <property type="molecule type" value="Genomic_DNA"/>
</dbReference>
<proteinExistence type="predicted"/>
<dbReference type="CDD" id="cd00093">
    <property type="entry name" value="HTH_XRE"/>
    <property type="match status" value="1"/>
</dbReference>
<dbReference type="SUPFAM" id="SSF47413">
    <property type="entry name" value="lambda repressor-like DNA-binding domains"/>
    <property type="match status" value="1"/>
</dbReference>
<protein>
    <submittedName>
        <fullName evidence="2">Scr1 family TA system antitoxin-like transcriptional regulator</fullName>
    </submittedName>
</protein>
<name>A0ABW1NKH3_9ACTN</name>
<dbReference type="Proteomes" id="UP001596137">
    <property type="component" value="Unassembled WGS sequence"/>
</dbReference>
<accession>A0ABW1NKH3</accession>
<dbReference type="Pfam" id="PF13560">
    <property type="entry name" value="HTH_31"/>
    <property type="match status" value="1"/>
</dbReference>
<feature type="domain" description="HTH cro/C1-type" evidence="1">
    <location>
        <begin position="21"/>
        <end position="56"/>
    </location>
</feature>
<gene>
    <name evidence="2" type="ORF">ACFP1K_17960</name>
</gene>
<dbReference type="SMART" id="SM00530">
    <property type="entry name" value="HTH_XRE"/>
    <property type="match status" value="1"/>
</dbReference>
<dbReference type="InterPro" id="IPR043917">
    <property type="entry name" value="DUF5753"/>
</dbReference>
<evidence type="ECO:0000313" key="2">
    <source>
        <dbReference type="EMBL" id="MFC6083062.1"/>
    </source>
</evidence>
<dbReference type="RefSeq" id="WP_380754368.1">
    <property type="nucleotide sequence ID" value="NZ_JBHSRF010000024.1"/>
</dbReference>
<dbReference type="Pfam" id="PF19054">
    <property type="entry name" value="DUF5753"/>
    <property type="match status" value="1"/>
</dbReference>
<sequence length="275" mass="31223">MPQPVELKPEESPLAKFGFELRRHRMAAQLTQAQLAGKIHFSTSMVGMVERAARKPERAFAERCDEVLRLDGVLTEMWAMVDRERRWAPWWFREWLQVEQEAIVLRSWDPLLIPGILQTEAYARLVLSGEPGATSELVEQRLAARTQRRGVLSREKPPLVWALIDEGVLHRPIGDSELMREQLCYLADVARHSHVKIQIVPYSAHSTCGLMSPFTVAELPGPRTIVHVESSALGQISGSPSIVELITNRYDAIRADAHPKHVSLLMVEEAMERWT</sequence>
<organism evidence="2 3">
    <name type="scientific">Sphaerisporangium aureirubrum</name>
    <dbReference type="NCBI Taxonomy" id="1544736"/>
    <lineage>
        <taxon>Bacteria</taxon>
        <taxon>Bacillati</taxon>
        <taxon>Actinomycetota</taxon>
        <taxon>Actinomycetes</taxon>
        <taxon>Streptosporangiales</taxon>
        <taxon>Streptosporangiaceae</taxon>
        <taxon>Sphaerisporangium</taxon>
    </lineage>
</organism>